<evidence type="ECO:0000259" key="1">
    <source>
        <dbReference type="SMART" id="SM00849"/>
    </source>
</evidence>
<reference evidence="3" key="1">
    <citation type="submission" date="2016-06" db="EMBL/GenBank/DDBJ databases">
        <authorList>
            <person name="Varghese N."/>
            <person name="Submissions Spin"/>
        </authorList>
    </citation>
    <scope>NUCLEOTIDE SEQUENCE [LARGE SCALE GENOMIC DNA]</scope>
    <source>
        <strain evidence="3">DSM 44814</strain>
    </source>
</reference>
<dbReference type="SUPFAM" id="SSF56281">
    <property type="entry name" value="Metallo-hydrolase/oxidoreductase"/>
    <property type="match status" value="1"/>
</dbReference>
<dbReference type="AlphaFoldDB" id="A0A1C6VQS9"/>
<feature type="domain" description="Metallo-beta-lactamase" evidence="1">
    <location>
        <begin position="18"/>
        <end position="213"/>
    </location>
</feature>
<dbReference type="SMART" id="SM00849">
    <property type="entry name" value="Lactamase_B"/>
    <property type="match status" value="1"/>
</dbReference>
<dbReference type="PANTHER" id="PTHR46018:SF4">
    <property type="entry name" value="METALLO-HYDROLASE YHFI-RELATED"/>
    <property type="match status" value="1"/>
</dbReference>
<dbReference type="Pfam" id="PF12706">
    <property type="entry name" value="Lactamase_B_2"/>
    <property type="match status" value="1"/>
</dbReference>
<dbReference type="InterPro" id="IPR036866">
    <property type="entry name" value="RibonucZ/Hydroxyglut_hydro"/>
</dbReference>
<sequence length="247" mass="26130">MRLTVLGGCGAWPEAGQACSGYLVEHDGFRLLVDLGYAAFPRLLQHVAAGQVDAVFISHGHPDHCADLNPLLRARTLRDDPPPPLPVYAPPGALDAVLALDRPGMLDAAYVLHEFSVGSTFDLGPFRAETRLLPHWVPNAGVRLTAGGRVLTYTGDSGPSPDVVELARDADLLLAEATHVDRVPEDSVGYLSSARQVGRQAAEAGVRRLVLTHLWPGTDPAAARAAAGDGYRGEIGVADPDLTLEIS</sequence>
<evidence type="ECO:0000313" key="2">
    <source>
        <dbReference type="EMBL" id="SCL68464.1"/>
    </source>
</evidence>
<dbReference type="RefSeq" id="WP_091126750.1">
    <property type="nucleotide sequence ID" value="NZ_FMHY01000002.1"/>
</dbReference>
<dbReference type="STRING" id="227316.GA0070604_6308"/>
<keyword evidence="3" id="KW-1185">Reference proteome</keyword>
<dbReference type="PANTHER" id="PTHR46018">
    <property type="entry name" value="ZINC PHOSPHODIESTERASE ELAC PROTEIN 1"/>
    <property type="match status" value="1"/>
</dbReference>
<dbReference type="OrthoDB" id="9800940at2"/>
<accession>A0A1C6VQS9</accession>
<dbReference type="Proteomes" id="UP000199696">
    <property type="component" value="Unassembled WGS sequence"/>
</dbReference>
<organism evidence="2 3">
    <name type="scientific">Micromonospora eburnea</name>
    <dbReference type="NCBI Taxonomy" id="227316"/>
    <lineage>
        <taxon>Bacteria</taxon>
        <taxon>Bacillati</taxon>
        <taxon>Actinomycetota</taxon>
        <taxon>Actinomycetes</taxon>
        <taxon>Micromonosporales</taxon>
        <taxon>Micromonosporaceae</taxon>
        <taxon>Micromonospora</taxon>
    </lineage>
</organism>
<proteinExistence type="predicted"/>
<gene>
    <name evidence="2" type="ORF">GA0070604_6308</name>
</gene>
<dbReference type="CDD" id="cd07716">
    <property type="entry name" value="RNaseZ_short-form-like_MBL-fold"/>
    <property type="match status" value="1"/>
</dbReference>
<protein>
    <submittedName>
        <fullName evidence="2">Ribonuclease BN, tRNA processing enzyme</fullName>
    </submittedName>
</protein>
<evidence type="ECO:0000313" key="3">
    <source>
        <dbReference type="Proteomes" id="UP000199696"/>
    </source>
</evidence>
<dbReference type="EMBL" id="FMHY01000002">
    <property type="protein sequence ID" value="SCL68464.1"/>
    <property type="molecule type" value="Genomic_DNA"/>
</dbReference>
<name>A0A1C6VQS9_9ACTN</name>
<dbReference type="Gene3D" id="3.60.15.10">
    <property type="entry name" value="Ribonuclease Z/Hydroxyacylglutathione hydrolase-like"/>
    <property type="match status" value="1"/>
</dbReference>
<dbReference type="InterPro" id="IPR001279">
    <property type="entry name" value="Metallo-B-lactamas"/>
</dbReference>
<dbReference type="GO" id="GO:0042781">
    <property type="term" value="F:3'-tRNA processing endoribonuclease activity"/>
    <property type="evidence" value="ECO:0007669"/>
    <property type="project" value="TreeGrafter"/>
</dbReference>